<dbReference type="EMBL" id="JBHTIS010000903">
    <property type="protein sequence ID" value="MFD1047035.1"/>
    <property type="molecule type" value="Genomic_DNA"/>
</dbReference>
<accession>A0ABW3MDH1</accession>
<name>A0ABW3MDH1_9PSEU</name>
<organism evidence="1 2">
    <name type="scientific">Kibdelosporangium lantanae</name>
    <dbReference type="NCBI Taxonomy" id="1497396"/>
    <lineage>
        <taxon>Bacteria</taxon>
        <taxon>Bacillati</taxon>
        <taxon>Actinomycetota</taxon>
        <taxon>Actinomycetes</taxon>
        <taxon>Pseudonocardiales</taxon>
        <taxon>Pseudonocardiaceae</taxon>
        <taxon>Kibdelosporangium</taxon>
    </lineage>
</organism>
<comment type="caution">
    <text evidence="1">The sequence shown here is derived from an EMBL/GenBank/DDBJ whole genome shotgun (WGS) entry which is preliminary data.</text>
</comment>
<protein>
    <recommendedName>
        <fullName evidence="3">CopG family transcriptional regulator</fullName>
    </recommendedName>
</protein>
<proteinExistence type="predicted"/>
<evidence type="ECO:0000313" key="2">
    <source>
        <dbReference type="Proteomes" id="UP001597045"/>
    </source>
</evidence>
<sequence length="89" mass="10457">MPTTRPRHMITETPEVEKWLDQAAQLWPDDRNSRGKLLLHLLEEGHRAVNNQYEAALARRRAAIERTSGGYDDIFPEGYLEELRKDWPE</sequence>
<keyword evidence="2" id="KW-1185">Reference proteome</keyword>
<evidence type="ECO:0000313" key="1">
    <source>
        <dbReference type="EMBL" id="MFD1047035.1"/>
    </source>
</evidence>
<evidence type="ECO:0008006" key="3">
    <source>
        <dbReference type="Google" id="ProtNLM"/>
    </source>
</evidence>
<reference evidence="2" key="1">
    <citation type="journal article" date="2019" name="Int. J. Syst. Evol. Microbiol.">
        <title>The Global Catalogue of Microorganisms (GCM) 10K type strain sequencing project: providing services to taxonomists for standard genome sequencing and annotation.</title>
        <authorList>
            <consortium name="The Broad Institute Genomics Platform"/>
            <consortium name="The Broad Institute Genome Sequencing Center for Infectious Disease"/>
            <person name="Wu L."/>
            <person name="Ma J."/>
        </authorList>
    </citation>
    <scope>NUCLEOTIDE SEQUENCE [LARGE SCALE GENOMIC DNA]</scope>
    <source>
        <strain evidence="2">JCM 31486</strain>
    </source>
</reference>
<dbReference type="Proteomes" id="UP001597045">
    <property type="component" value="Unassembled WGS sequence"/>
</dbReference>
<gene>
    <name evidence="1" type="ORF">ACFQ1S_16520</name>
</gene>